<protein>
    <recommendedName>
        <fullName evidence="3">Spore-associated protein A</fullName>
    </recommendedName>
</protein>
<comment type="caution">
    <text evidence="1">The sequence shown here is derived from an EMBL/GenBank/DDBJ whole genome shotgun (WGS) entry which is preliminary data.</text>
</comment>
<evidence type="ECO:0008006" key="3">
    <source>
        <dbReference type="Google" id="ProtNLM"/>
    </source>
</evidence>
<sequence length="165" mass="17597">MRSRHSRNTESTRSNWKQILKRSTLTIAAAFAAVAATTVAVPEPAAAAGPCGSSYAHVGHYEFGPSATKDWGAIDVYWSSTAGRNCAVMNSTGDAYGVSGRKFVRIFPTSAPKYHDYDSGNYKYYAGPVYTPRGYNMSGKCITVEAGIWLSSGDAGLKLPGIHCG</sequence>
<organism evidence="1 2">
    <name type="scientific">Salininema proteolyticum</name>
    <dbReference type="NCBI Taxonomy" id="1607685"/>
    <lineage>
        <taxon>Bacteria</taxon>
        <taxon>Bacillati</taxon>
        <taxon>Actinomycetota</taxon>
        <taxon>Actinomycetes</taxon>
        <taxon>Glycomycetales</taxon>
        <taxon>Glycomycetaceae</taxon>
        <taxon>Salininema</taxon>
    </lineage>
</organism>
<keyword evidence="2" id="KW-1185">Reference proteome</keyword>
<proteinExistence type="predicted"/>
<dbReference type="EMBL" id="JBHSDK010000028">
    <property type="protein sequence ID" value="MFC4337283.1"/>
    <property type="molecule type" value="Genomic_DNA"/>
</dbReference>
<evidence type="ECO:0000313" key="1">
    <source>
        <dbReference type="EMBL" id="MFC4337283.1"/>
    </source>
</evidence>
<evidence type="ECO:0000313" key="2">
    <source>
        <dbReference type="Proteomes" id="UP001595823"/>
    </source>
</evidence>
<name>A0ABV8U3M7_9ACTN</name>
<gene>
    <name evidence="1" type="ORF">ACFPET_18955</name>
</gene>
<reference evidence="2" key="1">
    <citation type="journal article" date="2019" name="Int. J. Syst. Evol. Microbiol.">
        <title>The Global Catalogue of Microorganisms (GCM) 10K type strain sequencing project: providing services to taxonomists for standard genome sequencing and annotation.</title>
        <authorList>
            <consortium name="The Broad Institute Genomics Platform"/>
            <consortium name="The Broad Institute Genome Sequencing Center for Infectious Disease"/>
            <person name="Wu L."/>
            <person name="Ma J."/>
        </authorList>
    </citation>
    <scope>NUCLEOTIDE SEQUENCE [LARGE SCALE GENOMIC DNA]</scope>
    <source>
        <strain evidence="2">IBRC-M 10908</strain>
    </source>
</reference>
<dbReference type="RefSeq" id="WP_380624113.1">
    <property type="nucleotide sequence ID" value="NZ_JBHSDK010000028.1"/>
</dbReference>
<accession>A0ABV8U3M7</accession>
<dbReference type="Proteomes" id="UP001595823">
    <property type="component" value="Unassembled WGS sequence"/>
</dbReference>